<evidence type="ECO:0000259" key="1">
    <source>
        <dbReference type="Pfam" id="PF13577"/>
    </source>
</evidence>
<dbReference type="AlphaFoldDB" id="A0A1E3RBI8"/>
<dbReference type="Proteomes" id="UP000094053">
    <property type="component" value="Unassembled WGS sequence"/>
</dbReference>
<protein>
    <recommendedName>
        <fullName evidence="1">SnoaL-like domain-containing protein</fullName>
    </recommendedName>
</protein>
<comment type="caution">
    <text evidence="2">The sequence shown here is derived from an EMBL/GenBank/DDBJ whole genome shotgun (WGS) entry which is preliminary data.</text>
</comment>
<organism evidence="2 3">
    <name type="scientific">Mycolicibacterium flavescens</name>
    <name type="common">Mycobacterium flavescens</name>
    <dbReference type="NCBI Taxonomy" id="1776"/>
    <lineage>
        <taxon>Bacteria</taxon>
        <taxon>Bacillati</taxon>
        <taxon>Actinomycetota</taxon>
        <taxon>Actinomycetes</taxon>
        <taxon>Mycobacteriales</taxon>
        <taxon>Mycobacteriaceae</taxon>
        <taxon>Mycolicibacterium</taxon>
    </lineage>
</organism>
<dbReference type="Pfam" id="PF13577">
    <property type="entry name" value="SnoaL_4"/>
    <property type="match status" value="1"/>
</dbReference>
<accession>A0A1E3RBI8</accession>
<feature type="domain" description="SnoaL-like" evidence="1">
    <location>
        <begin position="8"/>
        <end position="126"/>
    </location>
</feature>
<keyword evidence="3" id="KW-1185">Reference proteome</keyword>
<dbReference type="STRING" id="1776.BHQ18_24125"/>
<dbReference type="InterPro" id="IPR037401">
    <property type="entry name" value="SnoaL-like"/>
</dbReference>
<proteinExistence type="predicted"/>
<dbReference type="OrthoDB" id="4621984at2"/>
<evidence type="ECO:0000313" key="2">
    <source>
        <dbReference type="EMBL" id="ODQ87268.1"/>
    </source>
</evidence>
<sequence length="133" mass="15549">MTFSGPTEDRQLIRERLENYSDAVTRKDLEAYLACWTDDGRRTGSGGECRGKDELREHWHGIFTAIEQMAFFTQMASLSVQGERAEARSYCLEFLRLRDQPVRQLVGEYVDELVRVDGDWLFAHRHYRVAMNL</sequence>
<dbReference type="InterPro" id="IPR032710">
    <property type="entry name" value="NTF2-like_dom_sf"/>
</dbReference>
<reference evidence="3" key="1">
    <citation type="submission" date="2016-09" db="EMBL/GenBank/DDBJ databases">
        <authorList>
            <person name="Greninger A.L."/>
            <person name="Jerome K.R."/>
            <person name="Mcnair B."/>
            <person name="Wallis C."/>
            <person name="Fang F."/>
        </authorList>
    </citation>
    <scope>NUCLEOTIDE SEQUENCE [LARGE SCALE GENOMIC DNA]</scope>
    <source>
        <strain evidence="3">M6</strain>
    </source>
</reference>
<dbReference type="SUPFAM" id="SSF54427">
    <property type="entry name" value="NTF2-like"/>
    <property type="match status" value="1"/>
</dbReference>
<gene>
    <name evidence="2" type="ORF">BHQ18_24125</name>
</gene>
<dbReference type="Gene3D" id="3.10.450.50">
    <property type="match status" value="1"/>
</dbReference>
<name>A0A1E3RBI8_MYCFV</name>
<evidence type="ECO:0000313" key="3">
    <source>
        <dbReference type="Proteomes" id="UP000094053"/>
    </source>
</evidence>
<dbReference type="EMBL" id="MIHA01000023">
    <property type="protein sequence ID" value="ODQ87268.1"/>
    <property type="molecule type" value="Genomic_DNA"/>
</dbReference>
<dbReference type="RefSeq" id="WP_069416186.1">
    <property type="nucleotide sequence ID" value="NZ_JACKUL010000010.1"/>
</dbReference>
<dbReference type="CDD" id="cd00531">
    <property type="entry name" value="NTF2_like"/>
    <property type="match status" value="1"/>
</dbReference>